<keyword evidence="2" id="KW-1185">Reference proteome</keyword>
<name>A0ABN8Q410_9CNID</name>
<dbReference type="EMBL" id="CALNXK010000106">
    <property type="protein sequence ID" value="CAH3156844.1"/>
    <property type="molecule type" value="Genomic_DNA"/>
</dbReference>
<dbReference type="Pfam" id="PF04665">
    <property type="entry name" value="Pox_A32"/>
    <property type="match status" value="1"/>
</dbReference>
<gene>
    <name evidence="1" type="ORF">PLOB_00002015</name>
</gene>
<dbReference type="Proteomes" id="UP001159405">
    <property type="component" value="Unassembled WGS sequence"/>
</dbReference>
<reference evidence="1 2" key="1">
    <citation type="submission" date="2022-05" db="EMBL/GenBank/DDBJ databases">
        <authorList>
            <consortium name="Genoscope - CEA"/>
            <person name="William W."/>
        </authorList>
    </citation>
    <scope>NUCLEOTIDE SEQUENCE [LARGE SCALE GENOMIC DNA]</scope>
</reference>
<protein>
    <submittedName>
        <fullName evidence="1">Uncharacterized protein</fullName>
    </submittedName>
</protein>
<proteinExistence type="predicted"/>
<dbReference type="InterPro" id="IPR006758">
    <property type="entry name" value="A32L"/>
</dbReference>
<comment type="caution">
    <text evidence="1">The sequence shown here is derived from an EMBL/GenBank/DDBJ whole genome shotgun (WGS) entry which is preliminary data.</text>
</comment>
<accession>A0ABN8Q410</accession>
<organism evidence="1 2">
    <name type="scientific">Porites lobata</name>
    <dbReference type="NCBI Taxonomy" id="104759"/>
    <lineage>
        <taxon>Eukaryota</taxon>
        <taxon>Metazoa</taxon>
        <taxon>Cnidaria</taxon>
        <taxon>Anthozoa</taxon>
        <taxon>Hexacorallia</taxon>
        <taxon>Scleractinia</taxon>
        <taxon>Fungiina</taxon>
        <taxon>Poritidae</taxon>
        <taxon>Porites</taxon>
    </lineage>
</organism>
<evidence type="ECO:0000313" key="2">
    <source>
        <dbReference type="Proteomes" id="UP001159405"/>
    </source>
</evidence>
<sequence>MEIPNYDSGDNPDKKYKQLFPFMPSHTFRMLICGNSGSGKTTQLYHMLIKPLLYFDEIYLYARNLEQDKYKKLMQKMRELSSKVGYEILHLSNDEINPVSEMDYEDNQKLVIFDDYVCDKNQRQLIDYFIQGRHKNCSGAPGVGFSLTTDGNYDMNKKRLTNVGAPNSNTDAATKKYVDDNSPTTTRLTVDSDIDMKDRFRITNLKEPSDADDAATKQYADIPFTESRYLHIAGTNKMTYNLNMDNKSIIYLKQPTNPTDAATKKYVDDSIPDTSSFIKNDGSVSMTNNLNLGNKKIIGLGTPTSNTDAATKKYVDDNTAAPDLSDYLEKDDTVAMTGNFNVGNNKIVGLATP</sequence>
<evidence type="ECO:0000313" key="1">
    <source>
        <dbReference type="EMBL" id="CAH3156844.1"/>
    </source>
</evidence>
<feature type="non-terminal residue" evidence="1">
    <location>
        <position position="353"/>
    </location>
</feature>